<dbReference type="InterPro" id="IPR045864">
    <property type="entry name" value="aa-tRNA-synth_II/BPL/LPL"/>
</dbReference>
<dbReference type="EC" id="6.1.1.14" evidence="1"/>
<evidence type="ECO:0000256" key="3">
    <source>
        <dbReference type="ARBA" id="ARBA00022741"/>
    </source>
</evidence>
<keyword evidence="2" id="KW-0436">Ligase</keyword>
<protein>
    <recommendedName>
        <fullName evidence="1">glycine--tRNA ligase</fullName>
        <ecNumber evidence="1">6.1.1.14</ecNumber>
    </recommendedName>
    <alternativeName>
        <fullName evidence="6">Diadenosine tetraphosphate synthetase</fullName>
    </alternativeName>
</protein>
<gene>
    <name evidence="9" type="ORF">OKIOD_LOCUS11246</name>
</gene>
<dbReference type="Gene3D" id="3.30.930.10">
    <property type="entry name" value="Bira Bifunctional Protein, Domain 2"/>
    <property type="match status" value="1"/>
</dbReference>
<sequence>MYKYNVGIRRLLGTSARRFEAVTPQNSKAVVLEGEARRRELEALRRQKRFDLWTIEGQERVRQQLGPTQENIKTQAEKIKSMKLKNDPDVKEEVTILKKLKKELEDLEREILLADDFFDSAGFVQTIKNRFIYAQSGEIYGGGAGLYDFGPLGTKLKNNVINAWKKIFVNGKPTVFEIDTAIMTPEKVLQGSGHTEKFADMMVKEIKTGEFFRVDQLLSSKIEKERSSNKFSAKELEEDLLLVESPDHSVIEKLLRKYFGEGVFSAPTNFKLMFSCKLGPDESGDNFGFLRPETSQGVYTVFPRILHHNNGNLPFSVAQIGTSFRNEIKASGGLLRCREFQMMELQHFYDPKDDDIKLNSPELEQVLPVLSRDAQTSGRSIQALKVDEILQSGIVSSPILASYLVKTFQFLMTLGIDQSKIRFRQHLEHELAHYAKDCWDLEIMTRQGWIECGGLANRGSYDLKNHVEASGTSLMAERQLTEPKPVKIYGIKVKAPKKFKKTPEVLKFVKSMNQEQIQRISEDDSDFIEIEGVSVAKNELLIKEEIRNVQVESFYPEVIEPSFGLGRILVALLEHNFQQREVDGRKFFTFPPALAPYKTSVMTIVNIKELDEKAHSISKLICDQLSALNVDYRSDTGGKTIGRKYSLIDEIGVPYGVVIDYDTFRYSPATVSLRDRDTLTQLRINVNEVAPLIHQLTNNEISFAQAEKKYLWQEEFLDSPDQFTLRENFKRTTNGMKYSEPDVGKLLASLADVAVQLGKPELLMHIHNFKRDMN</sequence>
<dbReference type="Gene3D" id="3.30.40.230">
    <property type="match status" value="1"/>
</dbReference>
<dbReference type="InterPro" id="IPR004154">
    <property type="entry name" value="Anticodon-bd"/>
</dbReference>
<keyword evidence="10" id="KW-1185">Reference proteome</keyword>
<evidence type="ECO:0000256" key="2">
    <source>
        <dbReference type="ARBA" id="ARBA00022598"/>
    </source>
</evidence>
<feature type="coiled-coil region" evidence="7">
    <location>
        <begin position="90"/>
        <end position="117"/>
    </location>
</feature>
<dbReference type="InterPro" id="IPR036621">
    <property type="entry name" value="Anticodon-bd_dom_sf"/>
</dbReference>
<accession>A0ABN7SV57</accession>
<keyword evidence="3" id="KW-0547">Nucleotide-binding</keyword>
<evidence type="ECO:0000313" key="10">
    <source>
        <dbReference type="Proteomes" id="UP001158576"/>
    </source>
</evidence>
<dbReference type="NCBIfam" id="NF003211">
    <property type="entry name" value="PRK04173.1"/>
    <property type="match status" value="1"/>
</dbReference>
<evidence type="ECO:0000256" key="5">
    <source>
        <dbReference type="ARBA" id="ARBA00023146"/>
    </source>
</evidence>
<dbReference type="InterPro" id="IPR002314">
    <property type="entry name" value="aa-tRNA-synt_IIb"/>
</dbReference>
<dbReference type="EMBL" id="OU015566">
    <property type="protein sequence ID" value="CAG5105817.1"/>
    <property type="molecule type" value="Genomic_DNA"/>
</dbReference>
<dbReference type="InterPro" id="IPR006195">
    <property type="entry name" value="aa-tRNA-synth_II"/>
</dbReference>
<dbReference type="PRINTS" id="PR01043">
    <property type="entry name" value="TRNASYNTHGLY"/>
</dbReference>
<evidence type="ECO:0000256" key="4">
    <source>
        <dbReference type="ARBA" id="ARBA00022840"/>
    </source>
</evidence>
<evidence type="ECO:0000256" key="1">
    <source>
        <dbReference type="ARBA" id="ARBA00012829"/>
    </source>
</evidence>
<dbReference type="PANTHER" id="PTHR10745:SF0">
    <property type="entry name" value="GLYCINE--TRNA LIGASE"/>
    <property type="match status" value="1"/>
</dbReference>
<feature type="domain" description="Aminoacyl-transfer RNA synthetases class-II family profile" evidence="8">
    <location>
        <begin position="237"/>
        <end position="596"/>
    </location>
</feature>
<dbReference type="Pfam" id="PF00587">
    <property type="entry name" value="tRNA-synt_2b"/>
    <property type="match status" value="1"/>
</dbReference>
<organism evidence="9 10">
    <name type="scientific">Oikopleura dioica</name>
    <name type="common">Tunicate</name>
    <dbReference type="NCBI Taxonomy" id="34765"/>
    <lineage>
        <taxon>Eukaryota</taxon>
        <taxon>Metazoa</taxon>
        <taxon>Chordata</taxon>
        <taxon>Tunicata</taxon>
        <taxon>Appendicularia</taxon>
        <taxon>Copelata</taxon>
        <taxon>Oikopleuridae</taxon>
        <taxon>Oikopleura</taxon>
    </lineage>
</organism>
<keyword evidence="5" id="KW-0030">Aminoacyl-tRNA synthetase</keyword>
<dbReference type="SUPFAM" id="SSF52954">
    <property type="entry name" value="Class II aaRS ABD-related"/>
    <property type="match status" value="1"/>
</dbReference>
<dbReference type="Proteomes" id="UP001158576">
    <property type="component" value="Chromosome 1"/>
</dbReference>
<dbReference type="PANTHER" id="PTHR10745">
    <property type="entry name" value="GLYCYL-TRNA SYNTHETASE/DNA POLYMERASE SUBUNIT GAMMA-2"/>
    <property type="match status" value="1"/>
</dbReference>
<evidence type="ECO:0000313" key="9">
    <source>
        <dbReference type="EMBL" id="CAG5105817.1"/>
    </source>
</evidence>
<dbReference type="InterPro" id="IPR002315">
    <property type="entry name" value="tRNA-synt_gly"/>
</dbReference>
<dbReference type="InterPro" id="IPR027031">
    <property type="entry name" value="Gly-tRNA_synthase/POLG2"/>
</dbReference>
<proteinExistence type="predicted"/>
<dbReference type="Pfam" id="PF03129">
    <property type="entry name" value="HGTP_anticodon"/>
    <property type="match status" value="1"/>
</dbReference>
<dbReference type="Gene3D" id="3.40.50.800">
    <property type="entry name" value="Anticodon-binding domain"/>
    <property type="match status" value="1"/>
</dbReference>
<dbReference type="SUPFAM" id="SSF55681">
    <property type="entry name" value="Class II aaRS and biotin synthetases"/>
    <property type="match status" value="1"/>
</dbReference>
<evidence type="ECO:0000259" key="8">
    <source>
        <dbReference type="PROSITE" id="PS50862"/>
    </source>
</evidence>
<evidence type="ECO:0000256" key="7">
    <source>
        <dbReference type="SAM" id="Coils"/>
    </source>
</evidence>
<evidence type="ECO:0000256" key="6">
    <source>
        <dbReference type="ARBA" id="ARBA00030057"/>
    </source>
</evidence>
<reference evidence="9 10" key="1">
    <citation type="submission" date="2021-04" db="EMBL/GenBank/DDBJ databases">
        <authorList>
            <person name="Bliznina A."/>
        </authorList>
    </citation>
    <scope>NUCLEOTIDE SEQUENCE [LARGE SCALE GENOMIC DNA]</scope>
</reference>
<dbReference type="NCBIfam" id="TIGR00389">
    <property type="entry name" value="glyS_dimeric"/>
    <property type="match status" value="1"/>
</dbReference>
<keyword evidence="7" id="KW-0175">Coiled coil</keyword>
<name>A0ABN7SV57_OIKDI</name>
<dbReference type="PROSITE" id="PS50862">
    <property type="entry name" value="AA_TRNA_LIGASE_II"/>
    <property type="match status" value="1"/>
</dbReference>
<keyword evidence="4" id="KW-0067">ATP-binding</keyword>